<dbReference type="InterPro" id="IPR015860">
    <property type="entry name" value="ABC_transpr_TagH-like"/>
</dbReference>
<feature type="domain" description="ABC transporter" evidence="5">
    <location>
        <begin position="2"/>
        <end position="221"/>
    </location>
</feature>
<dbReference type="InterPro" id="IPR003593">
    <property type="entry name" value="AAA+_ATPase"/>
</dbReference>
<gene>
    <name evidence="6" type="ORF">DIE28_07190</name>
</gene>
<comment type="caution">
    <text evidence="6">The sequence shown here is derived from an EMBL/GenBank/DDBJ whole genome shotgun (WGS) entry which is preliminary data.</text>
</comment>
<dbReference type="InterPro" id="IPR027417">
    <property type="entry name" value="P-loop_NTPase"/>
</dbReference>
<keyword evidence="7" id="KW-1185">Reference proteome</keyword>
<dbReference type="GO" id="GO:0140359">
    <property type="term" value="F:ABC-type transporter activity"/>
    <property type="evidence" value="ECO:0007669"/>
    <property type="project" value="InterPro"/>
</dbReference>
<dbReference type="PANTHER" id="PTHR46743">
    <property type="entry name" value="TEICHOIC ACIDS EXPORT ATP-BINDING PROTEIN TAGH"/>
    <property type="match status" value="1"/>
</dbReference>
<dbReference type="PROSITE" id="PS00211">
    <property type="entry name" value="ABC_TRANSPORTER_1"/>
    <property type="match status" value="1"/>
</dbReference>
<evidence type="ECO:0000313" key="6">
    <source>
        <dbReference type="EMBL" id="RDW13579.1"/>
    </source>
</evidence>
<dbReference type="Gene3D" id="3.40.50.300">
    <property type="entry name" value="P-loop containing nucleotide triphosphate hydrolases"/>
    <property type="match status" value="1"/>
</dbReference>
<dbReference type="InterPro" id="IPR050683">
    <property type="entry name" value="Bact_Polysacc_Export_ATP-bd"/>
</dbReference>
<dbReference type="InterPro" id="IPR003439">
    <property type="entry name" value="ABC_transporter-like_ATP-bd"/>
</dbReference>
<evidence type="ECO:0000259" key="5">
    <source>
        <dbReference type="PROSITE" id="PS50893"/>
    </source>
</evidence>
<name>A0A3D8PEE2_9RHOB</name>
<dbReference type="SUPFAM" id="SSF52540">
    <property type="entry name" value="P-loop containing nucleoside triphosphate hydrolases"/>
    <property type="match status" value="1"/>
</dbReference>
<dbReference type="CDD" id="cd03220">
    <property type="entry name" value="ABC_KpsT_Wzt"/>
    <property type="match status" value="1"/>
</dbReference>
<sequence length="222" mass="24113">MIRLENLTKRYRLNGRETLVADRLNAEFPTGASVALLGRNGAGKSTLLRMIAGTVSPSSGRVVSDGTISWPVGFSGSFHPELTGAQNVRFVARIYGVDTDELVDYVADFAELGQHYHQPFGSYSSGMRSRLAMGTSMGIHFDTYLVDEVTSVGDADFRAKSQRVFADRMARSSAIVVSHSMPMIRNMCTIGAVLHQGAISVFQNLEDAISMHEAILKVPPGK</sequence>
<dbReference type="RefSeq" id="WP_115755387.1">
    <property type="nucleotide sequence ID" value="NZ_QFCQ01000029.1"/>
</dbReference>
<evidence type="ECO:0000256" key="2">
    <source>
        <dbReference type="ARBA" id="ARBA00022448"/>
    </source>
</evidence>
<dbReference type="Pfam" id="PF00005">
    <property type="entry name" value="ABC_tran"/>
    <property type="match status" value="1"/>
</dbReference>
<dbReference type="GO" id="GO:0005524">
    <property type="term" value="F:ATP binding"/>
    <property type="evidence" value="ECO:0007669"/>
    <property type="project" value="UniProtKB-KW"/>
</dbReference>
<evidence type="ECO:0000256" key="3">
    <source>
        <dbReference type="ARBA" id="ARBA00022741"/>
    </source>
</evidence>
<dbReference type="PROSITE" id="PS50893">
    <property type="entry name" value="ABC_TRANSPORTER_2"/>
    <property type="match status" value="1"/>
</dbReference>
<dbReference type="EMBL" id="QFCQ01000029">
    <property type="protein sequence ID" value="RDW13579.1"/>
    <property type="molecule type" value="Genomic_DNA"/>
</dbReference>
<keyword evidence="2" id="KW-0813">Transport</keyword>
<evidence type="ECO:0000313" key="7">
    <source>
        <dbReference type="Proteomes" id="UP000256679"/>
    </source>
</evidence>
<dbReference type="InterPro" id="IPR017871">
    <property type="entry name" value="ABC_transporter-like_CS"/>
</dbReference>
<organism evidence="6 7">
    <name type="scientific">Paracoccus thiocyanatus</name>
    <dbReference type="NCBI Taxonomy" id="34006"/>
    <lineage>
        <taxon>Bacteria</taxon>
        <taxon>Pseudomonadati</taxon>
        <taxon>Pseudomonadota</taxon>
        <taxon>Alphaproteobacteria</taxon>
        <taxon>Rhodobacterales</taxon>
        <taxon>Paracoccaceae</taxon>
        <taxon>Paracoccus</taxon>
    </lineage>
</organism>
<dbReference type="PANTHER" id="PTHR46743:SF2">
    <property type="entry name" value="TEICHOIC ACIDS EXPORT ATP-BINDING PROTEIN TAGH"/>
    <property type="match status" value="1"/>
</dbReference>
<accession>A0A3D8PEE2</accession>
<reference evidence="6 7" key="1">
    <citation type="submission" date="2018-05" db="EMBL/GenBank/DDBJ databases">
        <title>Whole genome sequencing of Paracoccus thiocyanatus SST.</title>
        <authorList>
            <person name="Ghosh W."/>
            <person name="Rameez M.J."/>
            <person name="Roy C."/>
        </authorList>
    </citation>
    <scope>NUCLEOTIDE SEQUENCE [LARGE SCALE GENOMIC DNA]</scope>
    <source>
        <strain evidence="6 7">SST</strain>
    </source>
</reference>
<keyword evidence="4 6" id="KW-0067">ATP-binding</keyword>
<dbReference type="SMART" id="SM00382">
    <property type="entry name" value="AAA"/>
    <property type="match status" value="1"/>
</dbReference>
<protein>
    <submittedName>
        <fullName evidence="6">ABC transporter ATP-binding protein</fullName>
    </submittedName>
</protein>
<proteinExistence type="inferred from homology"/>
<dbReference type="AlphaFoldDB" id="A0A3D8PEE2"/>
<dbReference type="GO" id="GO:0016020">
    <property type="term" value="C:membrane"/>
    <property type="evidence" value="ECO:0007669"/>
    <property type="project" value="InterPro"/>
</dbReference>
<dbReference type="GO" id="GO:0016887">
    <property type="term" value="F:ATP hydrolysis activity"/>
    <property type="evidence" value="ECO:0007669"/>
    <property type="project" value="InterPro"/>
</dbReference>
<keyword evidence="3" id="KW-0547">Nucleotide-binding</keyword>
<evidence type="ECO:0000256" key="4">
    <source>
        <dbReference type="ARBA" id="ARBA00022840"/>
    </source>
</evidence>
<evidence type="ECO:0000256" key="1">
    <source>
        <dbReference type="ARBA" id="ARBA00005417"/>
    </source>
</evidence>
<comment type="similarity">
    <text evidence="1">Belongs to the ABC transporter superfamily.</text>
</comment>
<dbReference type="Proteomes" id="UP000256679">
    <property type="component" value="Unassembled WGS sequence"/>
</dbReference>